<dbReference type="Proteomes" id="UP000821865">
    <property type="component" value="Chromosome 4"/>
</dbReference>
<evidence type="ECO:0000313" key="1">
    <source>
        <dbReference type="EMBL" id="KAH7954089.1"/>
    </source>
</evidence>
<protein>
    <submittedName>
        <fullName evidence="1">Uncharacterized protein</fullName>
    </submittedName>
</protein>
<dbReference type="EMBL" id="CM023473">
    <property type="protein sequence ID" value="KAH7954089.1"/>
    <property type="molecule type" value="Genomic_DNA"/>
</dbReference>
<name>A0ACB8CY62_DERSI</name>
<gene>
    <name evidence="1" type="ORF">HPB49_015473</name>
</gene>
<sequence length="419" mass="46736">MYLLYVSGVERALLQSGLGFGLRYTTSGIDDNRRIPGLAYADDLLLMAESPRDMQSLLDICANEMKKLGLRFNAQKTTVVQLAGKLVEGTVLRLGEEVLQIASAVKYLGVNLCNGKDLYGLHEEKVGQTALRAQCILRRRCLCNRFVMIRDLWKLVHVPALTFGNAVVCLTAKGRDELERRQREVGRIAVGCHGTVANEAVQGELGWSSFAAREASSKLAFYNRLLHMHRDRWARRVFDYLSATCLRTQWTRRVHHLKQKNGLIRDPMLAQSIGAYAKAVQQRVRDVEESSIKATRLYDNSVGSALLFEARAGALRTLTRQRAFDSTVTCVLCRSCGKSDETIEHLVLQCDELGESESQTALAVALGFEDTEGEVQAAAVSRTKRRLEQWRTATQQCRRLPTASVEDRGGSIRDSVCAP</sequence>
<organism evidence="1 2">
    <name type="scientific">Dermacentor silvarum</name>
    <name type="common">Tick</name>
    <dbReference type="NCBI Taxonomy" id="543639"/>
    <lineage>
        <taxon>Eukaryota</taxon>
        <taxon>Metazoa</taxon>
        <taxon>Ecdysozoa</taxon>
        <taxon>Arthropoda</taxon>
        <taxon>Chelicerata</taxon>
        <taxon>Arachnida</taxon>
        <taxon>Acari</taxon>
        <taxon>Parasitiformes</taxon>
        <taxon>Ixodida</taxon>
        <taxon>Ixodoidea</taxon>
        <taxon>Ixodidae</taxon>
        <taxon>Rhipicephalinae</taxon>
        <taxon>Dermacentor</taxon>
    </lineage>
</organism>
<evidence type="ECO:0000313" key="2">
    <source>
        <dbReference type="Proteomes" id="UP000821865"/>
    </source>
</evidence>
<comment type="caution">
    <text evidence="1">The sequence shown here is derived from an EMBL/GenBank/DDBJ whole genome shotgun (WGS) entry which is preliminary data.</text>
</comment>
<reference evidence="1" key="1">
    <citation type="submission" date="2020-05" db="EMBL/GenBank/DDBJ databases">
        <title>Large-scale comparative analyses of tick genomes elucidate their genetic diversity and vector capacities.</title>
        <authorList>
            <person name="Jia N."/>
            <person name="Wang J."/>
            <person name="Shi W."/>
            <person name="Du L."/>
            <person name="Sun Y."/>
            <person name="Zhan W."/>
            <person name="Jiang J."/>
            <person name="Wang Q."/>
            <person name="Zhang B."/>
            <person name="Ji P."/>
            <person name="Sakyi L.B."/>
            <person name="Cui X."/>
            <person name="Yuan T."/>
            <person name="Jiang B."/>
            <person name="Yang W."/>
            <person name="Lam T.T.-Y."/>
            <person name="Chang Q."/>
            <person name="Ding S."/>
            <person name="Wang X."/>
            <person name="Zhu J."/>
            <person name="Ruan X."/>
            <person name="Zhao L."/>
            <person name="Wei J."/>
            <person name="Que T."/>
            <person name="Du C."/>
            <person name="Cheng J."/>
            <person name="Dai P."/>
            <person name="Han X."/>
            <person name="Huang E."/>
            <person name="Gao Y."/>
            <person name="Liu J."/>
            <person name="Shao H."/>
            <person name="Ye R."/>
            <person name="Li L."/>
            <person name="Wei W."/>
            <person name="Wang X."/>
            <person name="Wang C."/>
            <person name="Yang T."/>
            <person name="Huo Q."/>
            <person name="Li W."/>
            <person name="Guo W."/>
            <person name="Chen H."/>
            <person name="Zhou L."/>
            <person name="Ni X."/>
            <person name="Tian J."/>
            <person name="Zhou Y."/>
            <person name="Sheng Y."/>
            <person name="Liu T."/>
            <person name="Pan Y."/>
            <person name="Xia L."/>
            <person name="Li J."/>
            <person name="Zhao F."/>
            <person name="Cao W."/>
        </authorList>
    </citation>
    <scope>NUCLEOTIDE SEQUENCE</scope>
    <source>
        <strain evidence="1">Dsil-2018</strain>
    </source>
</reference>
<accession>A0ACB8CY62</accession>
<keyword evidence="2" id="KW-1185">Reference proteome</keyword>
<proteinExistence type="predicted"/>